<evidence type="ECO:0008006" key="4">
    <source>
        <dbReference type="Google" id="ProtNLM"/>
    </source>
</evidence>
<accession>A0A847SHN7</accession>
<gene>
    <name evidence="2" type="ORF">HF682_16090</name>
</gene>
<proteinExistence type="predicted"/>
<dbReference type="Proteomes" id="UP000587991">
    <property type="component" value="Unassembled WGS sequence"/>
</dbReference>
<protein>
    <recommendedName>
        <fullName evidence="4">DUF1795 domain-containing protein</fullName>
    </recommendedName>
</protein>
<name>A0A847SHN7_9NEIS</name>
<evidence type="ECO:0000313" key="2">
    <source>
        <dbReference type="EMBL" id="NLR76689.1"/>
    </source>
</evidence>
<feature type="chain" id="PRO_5032937649" description="DUF1795 domain-containing protein" evidence="1">
    <location>
        <begin position="20"/>
        <end position="230"/>
    </location>
</feature>
<dbReference type="AlphaFoldDB" id="A0A847SHN7"/>
<sequence length="230" mass="25822">MRLRHALALLLTLPSLLLAAGNTLTLKPGGVALTIPLPTGFVLLSQNDPRFLATRQFMPANIALEAMLVDPKDAADPKANFKRYHMVQTMPELNGMTIPPVQFKSMVDDFERQMPALGSAAEQTVNQQMSNQVQKLNQQRTAKVEKLKLGETRMSKLERQTDRFTFQMWSRLQFKAGQKTMDATVYGVSSMINKRNKVVQLLSYSLNGPADEAWVRTTNTQWATTTLKQP</sequence>
<feature type="signal peptide" evidence="1">
    <location>
        <begin position="1"/>
        <end position="19"/>
    </location>
</feature>
<dbReference type="EMBL" id="JABAIM010000004">
    <property type="protein sequence ID" value="NLR76689.1"/>
    <property type="molecule type" value="Genomic_DNA"/>
</dbReference>
<dbReference type="RefSeq" id="WP_168878354.1">
    <property type="nucleotide sequence ID" value="NZ_JABAIM010000004.1"/>
</dbReference>
<reference evidence="2 3" key="1">
    <citation type="submission" date="2020-04" db="EMBL/GenBank/DDBJ databases">
        <title>Draft genome of Leeia sp. IMCC25680.</title>
        <authorList>
            <person name="Song J."/>
            <person name="Cho J.-C."/>
        </authorList>
    </citation>
    <scope>NUCLEOTIDE SEQUENCE [LARGE SCALE GENOMIC DNA]</scope>
    <source>
        <strain evidence="2 3">IMCC25680</strain>
    </source>
</reference>
<evidence type="ECO:0000256" key="1">
    <source>
        <dbReference type="SAM" id="SignalP"/>
    </source>
</evidence>
<keyword evidence="1" id="KW-0732">Signal</keyword>
<organism evidence="2 3">
    <name type="scientific">Leeia aquatica</name>
    <dbReference type="NCBI Taxonomy" id="2725557"/>
    <lineage>
        <taxon>Bacteria</taxon>
        <taxon>Pseudomonadati</taxon>
        <taxon>Pseudomonadota</taxon>
        <taxon>Betaproteobacteria</taxon>
        <taxon>Neisseriales</taxon>
        <taxon>Leeiaceae</taxon>
        <taxon>Leeia</taxon>
    </lineage>
</organism>
<evidence type="ECO:0000313" key="3">
    <source>
        <dbReference type="Proteomes" id="UP000587991"/>
    </source>
</evidence>
<keyword evidence="3" id="KW-1185">Reference proteome</keyword>
<comment type="caution">
    <text evidence="2">The sequence shown here is derived from an EMBL/GenBank/DDBJ whole genome shotgun (WGS) entry which is preliminary data.</text>
</comment>